<organism evidence="6 7">
    <name type="scientific">Ornithinibacillus xuwenensis</name>
    <dbReference type="NCBI Taxonomy" id="3144668"/>
    <lineage>
        <taxon>Bacteria</taxon>
        <taxon>Bacillati</taxon>
        <taxon>Bacillota</taxon>
        <taxon>Bacilli</taxon>
        <taxon>Bacillales</taxon>
        <taxon>Bacillaceae</taxon>
        <taxon>Ornithinibacillus</taxon>
    </lineage>
</organism>
<dbReference type="Gene3D" id="3.30.2350.10">
    <property type="entry name" value="Pseudouridine synthase"/>
    <property type="match status" value="1"/>
</dbReference>
<dbReference type="Pfam" id="PF00849">
    <property type="entry name" value="PseudoU_synth_2"/>
    <property type="match status" value="1"/>
</dbReference>
<gene>
    <name evidence="6" type="ORF">ABC228_10535</name>
</gene>
<dbReference type="InterPro" id="IPR006225">
    <property type="entry name" value="PsdUridine_synth_RluC/D"/>
</dbReference>
<evidence type="ECO:0000256" key="3">
    <source>
        <dbReference type="PROSITE-ProRule" id="PRU00182"/>
    </source>
</evidence>
<dbReference type="PANTHER" id="PTHR21600:SF35">
    <property type="entry name" value="PSEUDOURIDINE SYNTHASE"/>
    <property type="match status" value="1"/>
</dbReference>
<comment type="catalytic activity">
    <reaction evidence="1 4">
        <text>a uridine in RNA = a pseudouridine in RNA</text>
        <dbReference type="Rhea" id="RHEA:48348"/>
        <dbReference type="Rhea" id="RHEA-COMP:12068"/>
        <dbReference type="Rhea" id="RHEA-COMP:12069"/>
        <dbReference type="ChEBI" id="CHEBI:65314"/>
        <dbReference type="ChEBI" id="CHEBI:65315"/>
    </reaction>
</comment>
<evidence type="ECO:0000256" key="1">
    <source>
        <dbReference type="ARBA" id="ARBA00000073"/>
    </source>
</evidence>
<comment type="function">
    <text evidence="4">Responsible for synthesis of pseudouridine from uracil.</text>
</comment>
<dbReference type="PROSITE" id="PS50889">
    <property type="entry name" value="S4"/>
    <property type="match status" value="1"/>
</dbReference>
<dbReference type="CDD" id="cd02869">
    <property type="entry name" value="PseudoU_synth_RluA_like"/>
    <property type="match status" value="1"/>
</dbReference>
<dbReference type="SUPFAM" id="SSF55120">
    <property type="entry name" value="Pseudouridine synthase"/>
    <property type="match status" value="1"/>
</dbReference>
<evidence type="ECO:0000256" key="2">
    <source>
        <dbReference type="ARBA" id="ARBA00010876"/>
    </source>
</evidence>
<keyword evidence="4 6" id="KW-0413">Isomerase</keyword>
<proteinExistence type="inferred from homology"/>
<dbReference type="EMBL" id="JBDIML010000003">
    <property type="protein sequence ID" value="MEN2767625.1"/>
    <property type="molecule type" value="Genomic_DNA"/>
</dbReference>
<dbReference type="PANTHER" id="PTHR21600">
    <property type="entry name" value="MITOCHONDRIAL RNA PSEUDOURIDINE SYNTHASE"/>
    <property type="match status" value="1"/>
</dbReference>
<dbReference type="PROSITE" id="PS01129">
    <property type="entry name" value="PSI_RLU"/>
    <property type="match status" value="1"/>
</dbReference>
<keyword evidence="7" id="KW-1185">Reference proteome</keyword>
<name>A0ABU9XH85_9BACI</name>
<protein>
    <recommendedName>
        <fullName evidence="4">Pseudouridine synthase</fullName>
        <ecNumber evidence="4">5.4.99.-</ecNumber>
    </recommendedName>
</protein>
<dbReference type="Proteomes" id="UP001444625">
    <property type="component" value="Unassembled WGS sequence"/>
</dbReference>
<dbReference type="RefSeq" id="WP_345825516.1">
    <property type="nucleotide sequence ID" value="NZ_JBDIML010000003.1"/>
</dbReference>
<reference evidence="6 7" key="1">
    <citation type="submission" date="2024-05" db="EMBL/GenBank/DDBJ databases">
        <authorList>
            <person name="Haq I."/>
            <person name="Ullah Z."/>
            <person name="Ahmad R."/>
            <person name="Li M."/>
            <person name="Tong Y."/>
        </authorList>
    </citation>
    <scope>NUCLEOTIDE SEQUENCE [LARGE SCALE GENOMIC DNA]</scope>
    <source>
        <strain evidence="6 7">16A2E</strain>
    </source>
</reference>
<comment type="similarity">
    <text evidence="2 4">Belongs to the pseudouridine synthase RluA family.</text>
</comment>
<dbReference type="InterPro" id="IPR020103">
    <property type="entry name" value="PsdUridine_synth_cat_dom_sf"/>
</dbReference>
<sequence>MQWQITQANKSILLRDFLRNEQGFSRRILKSLIYDGGKLLVNGREQNLRYELQIGDVVCVEFPNERKGTHMTPEEIPLDILYEDDSVLVINKQAGVATIPSFHHQTGTIANGVLHHYVKHNIPYTVHVVTRLDRDTSGLLLIAKHRYSHSILSTAQKQGKVKRKYYAIVEGSPTHRKGVIRANIGRKADSIIEREVREDGQHAVTHYQVKNNNLNHALVAVQLETGRTHQIRVHFSFIGHPLAGDDLYGGSKESITRQALHCFELGFEHPQTKEWMTFSVPLAKDMKKILSDEH</sequence>
<dbReference type="InterPro" id="IPR006224">
    <property type="entry name" value="PsdUridine_synth_RluA-like_CS"/>
</dbReference>
<comment type="caution">
    <text evidence="6">The sequence shown here is derived from an EMBL/GenBank/DDBJ whole genome shotgun (WGS) entry which is preliminary data.</text>
</comment>
<evidence type="ECO:0000256" key="4">
    <source>
        <dbReference type="RuleBase" id="RU362028"/>
    </source>
</evidence>
<feature type="domain" description="Pseudouridine synthase RsuA/RluA-like" evidence="5">
    <location>
        <begin position="87"/>
        <end position="236"/>
    </location>
</feature>
<dbReference type="NCBIfam" id="TIGR00005">
    <property type="entry name" value="rluA_subfam"/>
    <property type="match status" value="1"/>
</dbReference>
<dbReference type="EC" id="5.4.99.-" evidence="4"/>
<dbReference type="InterPro" id="IPR006145">
    <property type="entry name" value="PsdUridine_synth_RsuA/RluA"/>
</dbReference>
<accession>A0ABU9XH85</accession>
<evidence type="ECO:0000313" key="6">
    <source>
        <dbReference type="EMBL" id="MEN2767625.1"/>
    </source>
</evidence>
<evidence type="ECO:0000259" key="5">
    <source>
        <dbReference type="Pfam" id="PF00849"/>
    </source>
</evidence>
<keyword evidence="3" id="KW-0694">RNA-binding</keyword>
<dbReference type="InterPro" id="IPR050188">
    <property type="entry name" value="RluA_PseudoU_synthase"/>
</dbReference>
<dbReference type="GO" id="GO:0016853">
    <property type="term" value="F:isomerase activity"/>
    <property type="evidence" value="ECO:0007669"/>
    <property type="project" value="UniProtKB-KW"/>
</dbReference>
<evidence type="ECO:0000313" key="7">
    <source>
        <dbReference type="Proteomes" id="UP001444625"/>
    </source>
</evidence>